<reference evidence="3" key="1">
    <citation type="submission" date="2020-05" db="UniProtKB">
        <authorList>
            <consortium name="EnsemblMetazoa"/>
        </authorList>
    </citation>
    <scope>IDENTIFICATION</scope>
    <source>
        <strain evidence="3">TTRI</strain>
    </source>
</reference>
<evidence type="ECO:0000313" key="4">
    <source>
        <dbReference type="Proteomes" id="UP000078200"/>
    </source>
</evidence>
<name>A0A1A9VBV6_GLOAU</name>
<accession>A0A1A9VBV6</accession>
<organism evidence="3 4">
    <name type="scientific">Glossina austeni</name>
    <name type="common">Savannah tsetse fly</name>
    <dbReference type="NCBI Taxonomy" id="7395"/>
    <lineage>
        <taxon>Eukaryota</taxon>
        <taxon>Metazoa</taxon>
        <taxon>Ecdysozoa</taxon>
        <taxon>Arthropoda</taxon>
        <taxon>Hexapoda</taxon>
        <taxon>Insecta</taxon>
        <taxon>Pterygota</taxon>
        <taxon>Neoptera</taxon>
        <taxon>Endopterygota</taxon>
        <taxon>Diptera</taxon>
        <taxon>Brachycera</taxon>
        <taxon>Muscomorpha</taxon>
        <taxon>Hippoboscoidea</taxon>
        <taxon>Glossinidae</taxon>
        <taxon>Glossina</taxon>
    </lineage>
</organism>
<feature type="signal peptide" evidence="2">
    <location>
        <begin position="1"/>
        <end position="26"/>
    </location>
</feature>
<keyword evidence="1" id="KW-1133">Transmembrane helix</keyword>
<dbReference type="AlphaFoldDB" id="A0A1A9VBV6"/>
<evidence type="ECO:0000256" key="2">
    <source>
        <dbReference type="SAM" id="SignalP"/>
    </source>
</evidence>
<keyword evidence="1" id="KW-0472">Membrane</keyword>
<proteinExistence type="predicted"/>
<evidence type="ECO:0000313" key="3">
    <source>
        <dbReference type="EnsemblMetazoa" id="GAUT032297-PA"/>
    </source>
</evidence>
<keyword evidence="4" id="KW-1185">Reference proteome</keyword>
<dbReference type="EnsemblMetazoa" id="GAUT032297-RA">
    <property type="protein sequence ID" value="GAUT032297-PA"/>
    <property type="gene ID" value="GAUT032297"/>
</dbReference>
<evidence type="ECO:0000256" key="1">
    <source>
        <dbReference type="SAM" id="Phobius"/>
    </source>
</evidence>
<feature type="chain" id="PRO_5008399244" evidence="2">
    <location>
        <begin position="27"/>
        <end position="199"/>
    </location>
</feature>
<dbReference type="VEuPathDB" id="VectorBase:GAUT032297"/>
<protein>
    <submittedName>
        <fullName evidence="3">Uncharacterized protein</fullName>
    </submittedName>
</protein>
<feature type="transmembrane region" description="Helical" evidence="1">
    <location>
        <begin position="160"/>
        <end position="180"/>
    </location>
</feature>
<sequence length="199" mass="23219">MRIKCFSRKECLGLLMMLIGVSRINSESEFSVCHLPSAICRLPFNFIREFLQALAVKNYVTVSFFDLMHELDVFEHQYVSASVAFISFYMGVASFFLTPKNELARTYLRAYHVLVYSVLMYYLFQSRNNYYVRFEGDINDFFEHEIFDDEDYQMSMNLTLIQLILMFSGMVIVVQAYMIYARVLNTLARRGAPNQGGPV</sequence>
<feature type="transmembrane region" description="Helical" evidence="1">
    <location>
        <begin position="106"/>
        <end position="124"/>
    </location>
</feature>
<feature type="transmembrane region" description="Helical" evidence="1">
    <location>
        <begin position="78"/>
        <end position="97"/>
    </location>
</feature>
<dbReference type="Proteomes" id="UP000078200">
    <property type="component" value="Unassembled WGS sequence"/>
</dbReference>
<keyword evidence="1" id="KW-0812">Transmembrane</keyword>
<keyword evidence="2" id="KW-0732">Signal</keyword>